<comment type="caution">
    <text evidence="1">The sequence shown here is derived from an EMBL/GenBank/DDBJ whole genome shotgun (WGS) entry which is preliminary data.</text>
</comment>
<proteinExistence type="predicted"/>
<dbReference type="EMBL" id="BSXG01000008">
    <property type="protein sequence ID" value="GME23568.1"/>
    <property type="molecule type" value="Genomic_DNA"/>
</dbReference>
<reference evidence="1" key="1">
    <citation type="submission" date="2024-09" db="EMBL/GenBank/DDBJ databases">
        <title>Draft Genome Sequences of Neofusicoccum parvum.</title>
        <authorList>
            <person name="Ashida A."/>
            <person name="Camagna M."/>
            <person name="Tanaka A."/>
            <person name="Takemoto D."/>
        </authorList>
    </citation>
    <scope>NUCLEOTIDE SEQUENCE</scope>
    <source>
        <strain evidence="1">PPO83</strain>
    </source>
</reference>
<evidence type="ECO:0000313" key="2">
    <source>
        <dbReference type="Proteomes" id="UP001165186"/>
    </source>
</evidence>
<accession>A0ACB5RSS1</accession>
<evidence type="ECO:0000313" key="1">
    <source>
        <dbReference type="EMBL" id="GME23568.1"/>
    </source>
</evidence>
<name>A0ACB5RSS1_9PEZI</name>
<organism evidence="1 2">
    <name type="scientific">Neofusicoccum parvum</name>
    <dbReference type="NCBI Taxonomy" id="310453"/>
    <lineage>
        <taxon>Eukaryota</taxon>
        <taxon>Fungi</taxon>
        <taxon>Dikarya</taxon>
        <taxon>Ascomycota</taxon>
        <taxon>Pezizomycotina</taxon>
        <taxon>Dothideomycetes</taxon>
        <taxon>Dothideomycetes incertae sedis</taxon>
        <taxon>Botryosphaeriales</taxon>
        <taxon>Botryosphaeriaceae</taxon>
        <taxon>Neofusicoccum</taxon>
    </lineage>
</organism>
<sequence>MTLNPYTPGPYRSRRTHRKSRSGCSNCKQRKIKCDEAKPQCWQCTKHSILCNFAVKPSSTPSSSASPRAITAANSATHSPGTPPATPAHCFSHDDGDENLWWQHFSGKTYTPASNPDTAVPPDLELNIADLELLHHFTVTTAQTLSISPELQTWWRIEVPHLAFSHPFVMRALLALSGIHLAHTLLHPVGPNHAPADDAATALAHHHTLRALTQHRLALRTATSLLPSVTAASCAPLYVFAVLTLIISLAAAPDPVAGAADLLVVEDGLPAGWLRLSRGVRGITDGGRAWLLANGLTAAVYTRLQPAARLQELAERRAAAERDGGVEVVAAASAMGAAVAELVAVGAWLRDGRGADGVGEVCLVAVEELMSIFEAWEMYGEDVLTMRAVFGWAISVDEGFLVALGRREARALVVFAFYGVLLHWVDGHWWVNGWGRRLVARVEESVEEGEEARRWLRWPMEQVELEKKDVMAVDCVVI</sequence>
<gene>
    <name evidence="1" type="primary">g8113</name>
    <name evidence="1" type="ORF">NpPPO83_00008113</name>
</gene>
<dbReference type="Proteomes" id="UP001165186">
    <property type="component" value="Unassembled WGS sequence"/>
</dbReference>
<protein>
    <submittedName>
        <fullName evidence="1">C6 transcription factor</fullName>
    </submittedName>
</protein>
<keyword evidence="2" id="KW-1185">Reference proteome</keyword>